<dbReference type="Pfam" id="PF13325">
    <property type="entry name" value="MCRS_N"/>
    <property type="match status" value="1"/>
</dbReference>
<dbReference type="PROSITE" id="PS50006">
    <property type="entry name" value="FHA_DOMAIN"/>
    <property type="match status" value="1"/>
</dbReference>
<feature type="domain" description="FHA" evidence="1">
    <location>
        <begin position="283"/>
        <end position="342"/>
    </location>
</feature>
<dbReference type="GO" id="GO:0031011">
    <property type="term" value="C:Ino80 complex"/>
    <property type="evidence" value="ECO:0007669"/>
    <property type="project" value="InterPro"/>
</dbReference>
<dbReference type="InterPro" id="IPR008984">
    <property type="entry name" value="SMAD_FHA_dom_sf"/>
</dbReference>
<organism evidence="2 3">
    <name type="scientific">Drosophila madeirensis</name>
    <name type="common">Fruit fly</name>
    <dbReference type="NCBI Taxonomy" id="30013"/>
    <lineage>
        <taxon>Eukaryota</taxon>
        <taxon>Metazoa</taxon>
        <taxon>Ecdysozoa</taxon>
        <taxon>Arthropoda</taxon>
        <taxon>Hexapoda</taxon>
        <taxon>Insecta</taxon>
        <taxon>Pterygota</taxon>
        <taxon>Neoptera</taxon>
        <taxon>Endopterygota</taxon>
        <taxon>Diptera</taxon>
        <taxon>Brachycera</taxon>
        <taxon>Muscomorpha</taxon>
        <taxon>Ephydroidea</taxon>
        <taxon>Drosophilidae</taxon>
        <taxon>Drosophila</taxon>
        <taxon>Sophophora</taxon>
    </lineage>
</organism>
<keyword evidence="3" id="KW-1185">Reference proteome</keyword>
<protein>
    <submittedName>
        <fullName evidence="2">Microspherule protein 1-like</fullName>
    </submittedName>
</protein>
<sequence>MSLSKLKQQEMDMSSGNVMELRPIQNVSRAKIDAAALNELRKSRKSEEPKVHMISRWKPIDDLSLLTAMDRVNDLKVAHRVCKFSCLFSLKEVHQRWQALLYSPMESQTAMSAIENLHPETAAAVRARTILSPEEEQLIMTIKSTEDPTLKQFQELIDQNASIFLRERTAHHLHLYWQDLCKYMLLPDQVIPAAEVAPYLQSFSEAEAQAFHVNVNEPIDEALEAELELQNRRNKRSIRLLENEISRMSVLVDSGRGPRELDNNTIACLCGHRVRFLMQHPEINFGRDGKEGSDWQVDVNLALEGPAEKVSRLQGTIKLRNDGLIFIANAGKREIFVQGKPLLTGHKTRLEDNMLVEICGLTFTFIINPDAIAAVRTQYVKTLEPLK</sequence>
<evidence type="ECO:0000313" key="2">
    <source>
        <dbReference type="EMBL" id="BFF90044.1"/>
    </source>
</evidence>
<evidence type="ECO:0000259" key="1">
    <source>
        <dbReference type="PROSITE" id="PS50006"/>
    </source>
</evidence>
<dbReference type="CDD" id="cd22687">
    <property type="entry name" value="FHA_MCRS1"/>
    <property type="match status" value="1"/>
</dbReference>
<gene>
    <name evidence="2" type="ORF">DMAD_08647</name>
</gene>
<dbReference type="PANTHER" id="PTHR13233">
    <property type="entry name" value="MICROSPHERULE PROTEIN 1"/>
    <property type="match status" value="1"/>
</dbReference>
<accession>A0AAU9EZQ0</accession>
<dbReference type="InterPro" id="IPR025999">
    <property type="entry name" value="MCRS_N"/>
</dbReference>
<dbReference type="PANTHER" id="PTHR13233:SF0">
    <property type="entry name" value="MICROSPHERULE PROTEIN 1"/>
    <property type="match status" value="1"/>
</dbReference>
<dbReference type="AlphaFoldDB" id="A0AAU9EZQ0"/>
<dbReference type="Pfam" id="PF00498">
    <property type="entry name" value="FHA"/>
    <property type="match status" value="1"/>
</dbReference>
<name>A0AAU9EZQ0_DROMD</name>
<dbReference type="GO" id="GO:0044545">
    <property type="term" value="C:NSL complex"/>
    <property type="evidence" value="ECO:0007669"/>
    <property type="project" value="TreeGrafter"/>
</dbReference>
<dbReference type="GO" id="GO:0071339">
    <property type="term" value="C:MLL1 complex"/>
    <property type="evidence" value="ECO:0007669"/>
    <property type="project" value="InterPro"/>
</dbReference>
<dbReference type="InterPro" id="IPR037912">
    <property type="entry name" value="MCRS1"/>
</dbReference>
<dbReference type="GO" id="GO:0045944">
    <property type="term" value="P:positive regulation of transcription by RNA polymerase II"/>
    <property type="evidence" value="ECO:0007669"/>
    <property type="project" value="TreeGrafter"/>
</dbReference>
<dbReference type="EMBL" id="AP029263">
    <property type="protein sequence ID" value="BFF90044.1"/>
    <property type="molecule type" value="Genomic_DNA"/>
</dbReference>
<dbReference type="GO" id="GO:0002151">
    <property type="term" value="F:G-quadruplex RNA binding"/>
    <property type="evidence" value="ECO:0007669"/>
    <property type="project" value="InterPro"/>
</dbReference>
<proteinExistence type="predicted"/>
<dbReference type="Proteomes" id="UP001500889">
    <property type="component" value="Chromosome O"/>
</dbReference>
<dbReference type="InterPro" id="IPR000253">
    <property type="entry name" value="FHA_dom"/>
</dbReference>
<reference evidence="2 3" key="1">
    <citation type="submission" date="2024-02" db="EMBL/GenBank/DDBJ databases">
        <title>A chromosome-level genome assembly of Drosophila madeirensis, a fruit fly species endemic to Madeira island.</title>
        <authorList>
            <person name="Tomihara K."/>
            <person name="Llopart A."/>
            <person name="Yamamoto D."/>
        </authorList>
    </citation>
    <scope>NUCLEOTIDE SEQUENCE [LARGE SCALE GENOMIC DNA]</scope>
    <source>
        <strain evidence="2 3">RF1</strain>
    </source>
</reference>
<evidence type="ECO:0000313" key="3">
    <source>
        <dbReference type="Proteomes" id="UP001500889"/>
    </source>
</evidence>
<dbReference type="SUPFAM" id="SSF49879">
    <property type="entry name" value="SMAD/FHA domain"/>
    <property type="match status" value="1"/>
</dbReference>